<feature type="non-terminal residue" evidence="2">
    <location>
        <position position="1"/>
    </location>
</feature>
<sequence>TERGAEANSKIYAKAVQEVLAERAHLQAEGLPTTAGPSAWRRPSPAVCPSSVSKPLARGKRKGLEEEQQTSAQLPSNKRARGPSGDSVPAPAAHRGPAAARSSKQRGEKVLWYPPC</sequence>
<proteinExistence type="predicted"/>
<name>A0A2P4T9H4_BAMTH</name>
<protein>
    <submittedName>
        <fullName evidence="2">Uncharacterized protein</fullName>
    </submittedName>
</protein>
<comment type="caution">
    <text evidence="2">The sequence shown here is derived from an EMBL/GenBank/DDBJ whole genome shotgun (WGS) entry which is preliminary data.</text>
</comment>
<feature type="region of interest" description="Disordered" evidence="1">
    <location>
        <begin position="30"/>
        <end position="116"/>
    </location>
</feature>
<evidence type="ECO:0000256" key="1">
    <source>
        <dbReference type="SAM" id="MobiDB-lite"/>
    </source>
</evidence>
<organism evidence="2 3">
    <name type="scientific">Bambusicola thoracicus</name>
    <name type="common">Chinese bamboo-partridge</name>
    <name type="synonym">Perdix thoracica</name>
    <dbReference type="NCBI Taxonomy" id="9083"/>
    <lineage>
        <taxon>Eukaryota</taxon>
        <taxon>Metazoa</taxon>
        <taxon>Chordata</taxon>
        <taxon>Craniata</taxon>
        <taxon>Vertebrata</taxon>
        <taxon>Euteleostomi</taxon>
        <taxon>Archelosauria</taxon>
        <taxon>Archosauria</taxon>
        <taxon>Dinosauria</taxon>
        <taxon>Saurischia</taxon>
        <taxon>Theropoda</taxon>
        <taxon>Coelurosauria</taxon>
        <taxon>Aves</taxon>
        <taxon>Neognathae</taxon>
        <taxon>Galloanserae</taxon>
        <taxon>Galliformes</taxon>
        <taxon>Phasianidae</taxon>
        <taxon>Perdicinae</taxon>
        <taxon>Bambusicola</taxon>
    </lineage>
</organism>
<evidence type="ECO:0000313" key="2">
    <source>
        <dbReference type="EMBL" id="POI33012.1"/>
    </source>
</evidence>
<evidence type="ECO:0000313" key="3">
    <source>
        <dbReference type="Proteomes" id="UP000237246"/>
    </source>
</evidence>
<dbReference type="EMBL" id="PPHD01004412">
    <property type="protein sequence ID" value="POI33012.1"/>
    <property type="molecule type" value="Genomic_DNA"/>
</dbReference>
<dbReference type="AlphaFoldDB" id="A0A2P4T9H4"/>
<dbReference type="Proteomes" id="UP000237246">
    <property type="component" value="Unassembled WGS sequence"/>
</dbReference>
<keyword evidence="3" id="KW-1185">Reference proteome</keyword>
<gene>
    <name evidence="2" type="ORF">CIB84_003236</name>
</gene>
<reference evidence="2 3" key="1">
    <citation type="submission" date="2018-01" db="EMBL/GenBank/DDBJ databases">
        <title>Comparison of the Chinese Bamboo Partridge and Red Junglefowl genome sequences highlights the importance of demography in genome evolution.</title>
        <authorList>
            <person name="Tiley G.P."/>
            <person name="Kimball R.T."/>
            <person name="Braun E.L."/>
            <person name="Burleigh J.G."/>
        </authorList>
    </citation>
    <scope>NUCLEOTIDE SEQUENCE [LARGE SCALE GENOMIC DNA]</scope>
    <source>
        <strain evidence="2">RTK389</strain>
        <tissue evidence="2">Blood</tissue>
    </source>
</reference>
<accession>A0A2P4T9H4</accession>
<feature type="compositionally biased region" description="Low complexity" evidence="1">
    <location>
        <begin position="89"/>
        <end position="101"/>
    </location>
</feature>
<dbReference type="OrthoDB" id="9122041at2759"/>